<dbReference type="EMBL" id="FOSB01000003">
    <property type="protein sequence ID" value="SFJ60029.1"/>
    <property type="molecule type" value="Genomic_DNA"/>
</dbReference>
<reference evidence="2" key="1">
    <citation type="submission" date="2016-10" db="EMBL/GenBank/DDBJ databases">
        <authorList>
            <person name="Varghese N."/>
            <person name="Submissions S."/>
        </authorList>
    </citation>
    <scope>NUCLEOTIDE SEQUENCE [LARGE SCALE GENOMIC DNA]</scope>
    <source>
        <strain evidence="2">CGMCC 1.3704</strain>
    </source>
</reference>
<proteinExistence type="predicted"/>
<evidence type="ECO:0000313" key="1">
    <source>
        <dbReference type="EMBL" id="SFJ60029.1"/>
    </source>
</evidence>
<protein>
    <submittedName>
        <fullName evidence="1">Uncharacterized protein</fullName>
    </submittedName>
</protein>
<sequence length="150" mass="17314">MSNALKSRLDTEELSKLRTVAVLEFTEDLFESDQYRALEIIDSDQHQLFIVNRNDRTLTVLSLAQDMSVKKETLFTEKIISMKEYFEDYSLSENTPPRKIEVVFMGGRTLLIEPGSSRAENKDYERQDIASQVNEDFENLIAALKNTLIL</sequence>
<dbReference type="Proteomes" id="UP000183557">
    <property type="component" value="Unassembled WGS sequence"/>
</dbReference>
<dbReference type="STRING" id="240302.BN982_03580"/>
<organism evidence="1 2">
    <name type="scientific">Halobacillus dabanensis</name>
    <dbReference type="NCBI Taxonomy" id="240302"/>
    <lineage>
        <taxon>Bacteria</taxon>
        <taxon>Bacillati</taxon>
        <taxon>Bacillota</taxon>
        <taxon>Bacilli</taxon>
        <taxon>Bacillales</taxon>
        <taxon>Bacillaceae</taxon>
        <taxon>Halobacillus</taxon>
    </lineage>
</organism>
<gene>
    <name evidence="1" type="ORF">SAMN04487936_10323</name>
</gene>
<dbReference type="OrthoDB" id="2966910at2"/>
<name>A0A1I3SQH4_HALDA</name>
<accession>A0A1I3SQH4</accession>
<evidence type="ECO:0000313" key="2">
    <source>
        <dbReference type="Proteomes" id="UP000183557"/>
    </source>
</evidence>
<dbReference type="AlphaFoldDB" id="A0A1I3SQH4"/>
<keyword evidence="2" id="KW-1185">Reference proteome</keyword>
<dbReference type="RefSeq" id="WP_075035655.1">
    <property type="nucleotide sequence ID" value="NZ_FOSB01000003.1"/>
</dbReference>